<keyword evidence="3" id="KW-1185">Reference proteome</keyword>
<dbReference type="Proteomes" id="UP000634136">
    <property type="component" value="Unassembled WGS sequence"/>
</dbReference>
<evidence type="ECO:0000256" key="1">
    <source>
        <dbReference type="SAM" id="MobiDB-lite"/>
    </source>
</evidence>
<reference evidence="2" key="1">
    <citation type="submission" date="2020-09" db="EMBL/GenBank/DDBJ databases">
        <title>Genome-Enabled Discovery of Anthraquinone Biosynthesis in Senna tora.</title>
        <authorList>
            <person name="Kang S.-H."/>
            <person name="Pandey R.P."/>
            <person name="Lee C.-M."/>
            <person name="Sim J.-S."/>
            <person name="Jeong J.-T."/>
            <person name="Choi B.-S."/>
            <person name="Jung M."/>
            <person name="Ginzburg D."/>
            <person name="Zhao K."/>
            <person name="Won S.Y."/>
            <person name="Oh T.-J."/>
            <person name="Yu Y."/>
            <person name="Kim N.-H."/>
            <person name="Lee O.R."/>
            <person name="Lee T.-H."/>
            <person name="Bashyal P."/>
            <person name="Kim T.-S."/>
            <person name="Lee W.-H."/>
            <person name="Kawkins C."/>
            <person name="Kim C.-K."/>
            <person name="Kim J.S."/>
            <person name="Ahn B.O."/>
            <person name="Rhee S.Y."/>
            <person name="Sohng J.K."/>
        </authorList>
    </citation>
    <scope>NUCLEOTIDE SEQUENCE</scope>
    <source>
        <tissue evidence="2">Leaf</tissue>
    </source>
</reference>
<protein>
    <submittedName>
        <fullName evidence="2">Uncharacterized protein</fullName>
    </submittedName>
</protein>
<comment type="caution">
    <text evidence="2">The sequence shown here is derived from an EMBL/GenBank/DDBJ whole genome shotgun (WGS) entry which is preliminary data.</text>
</comment>
<gene>
    <name evidence="2" type="ORF">G2W53_044438</name>
</gene>
<accession>A0A834SD61</accession>
<feature type="compositionally biased region" description="Basic and acidic residues" evidence="1">
    <location>
        <begin position="22"/>
        <end position="33"/>
    </location>
</feature>
<proteinExistence type="predicted"/>
<dbReference type="AlphaFoldDB" id="A0A834SD61"/>
<evidence type="ECO:0000313" key="2">
    <source>
        <dbReference type="EMBL" id="KAF7801042.1"/>
    </source>
</evidence>
<feature type="compositionally biased region" description="Basic and acidic residues" evidence="1">
    <location>
        <begin position="40"/>
        <end position="54"/>
    </location>
</feature>
<name>A0A834SD61_9FABA</name>
<sequence>MQHVVGEDMVMWVGGRMEKRKGGVFRRDSCRKESWRKKGKNEEGKTKREGREDGPAVAVAAGTTTTAAGLGGGGVPLVLEV</sequence>
<organism evidence="2 3">
    <name type="scientific">Senna tora</name>
    <dbReference type="NCBI Taxonomy" id="362788"/>
    <lineage>
        <taxon>Eukaryota</taxon>
        <taxon>Viridiplantae</taxon>
        <taxon>Streptophyta</taxon>
        <taxon>Embryophyta</taxon>
        <taxon>Tracheophyta</taxon>
        <taxon>Spermatophyta</taxon>
        <taxon>Magnoliopsida</taxon>
        <taxon>eudicotyledons</taxon>
        <taxon>Gunneridae</taxon>
        <taxon>Pentapetalae</taxon>
        <taxon>rosids</taxon>
        <taxon>fabids</taxon>
        <taxon>Fabales</taxon>
        <taxon>Fabaceae</taxon>
        <taxon>Caesalpinioideae</taxon>
        <taxon>Cassia clade</taxon>
        <taxon>Senna</taxon>
    </lineage>
</organism>
<dbReference type="EMBL" id="JAAIUW010000041">
    <property type="protein sequence ID" value="KAF7801042.1"/>
    <property type="molecule type" value="Genomic_DNA"/>
</dbReference>
<feature type="region of interest" description="Disordered" evidence="1">
    <location>
        <begin position="22"/>
        <end position="57"/>
    </location>
</feature>
<evidence type="ECO:0000313" key="3">
    <source>
        <dbReference type="Proteomes" id="UP000634136"/>
    </source>
</evidence>